<reference evidence="3 4" key="1">
    <citation type="journal article" date="2020" name="IScience">
        <title>Genome Sequencing of the Endangered Kingdonia uniflora (Circaeasteraceae, Ranunculales) Reveals Potential Mechanisms of Evolutionary Specialization.</title>
        <authorList>
            <person name="Sun Y."/>
            <person name="Deng T."/>
            <person name="Zhang A."/>
            <person name="Moore M.J."/>
            <person name="Landis J.B."/>
            <person name="Lin N."/>
            <person name="Zhang H."/>
            <person name="Zhang X."/>
            <person name="Huang J."/>
            <person name="Zhang X."/>
            <person name="Sun H."/>
            <person name="Wang H."/>
        </authorList>
    </citation>
    <scope>NUCLEOTIDE SEQUENCE [LARGE SCALE GENOMIC DNA]</scope>
    <source>
        <strain evidence="3">TB1705</strain>
        <tissue evidence="3">Leaf</tissue>
    </source>
</reference>
<feature type="compositionally biased region" description="Basic and acidic residues" evidence="1">
    <location>
        <begin position="119"/>
        <end position="131"/>
    </location>
</feature>
<dbReference type="InterPro" id="IPR002156">
    <property type="entry name" value="RNaseH_domain"/>
</dbReference>
<feature type="region of interest" description="Disordered" evidence="1">
    <location>
        <begin position="98"/>
        <end position="148"/>
    </location>
</feature>
<feature type="domain" description="RNase H type-1" evidence="2">
    <location>
        <begin position="888"/>
        <end position="999"/>
    </location>
</feature>
<organism evidence="3 4">
    <name type="scientific">Kingdonia uniflora</name>
    <dbReference type="NCBI Taxonomy" id="39325"/>
    <lineage>
        <taxon>Eukaryota</taxon>
        <taxon>Viridiplantae</taxon>
        <taxon>Streptophyta</taxon>
        <taxon>Embryophyta</taxon>
        <taxon>Tracheophyta</taxon>
        <taxon>Spermatophyta</taxon>
        <taxon>Magnoliopsida</taxon>
        <taxon>Ranunculales</taxon>
        <taxon>Circaeasteraceae</taxon>
        <taxon>Kingdonia</taxon>
    </lineage>
</organism>
<name>A0A7J7MTI2_9MAGN</name>
<sequence>MDGVYNIEIPVSYNWIPPSCEGCKIFGHNSQNCPLRKVEEFEKAAPVKTQQKKSDTAGGVDVQNKKQTIDKDGWSIPRNAGLLSKATHNDSSLIASISATTSQEETKESTEANNLKSKKAQESGKQGEQHKLSKSALKREKKKNVKQAKAVKNLAEEAIPSKAKYKEYESSAKIVSGALKAKGTAHNNHNHGFLLELKALFMKRVNFLQKQFFWRVHMRAFGACEEVRCQCPFYVECWGEWGEWSVFHSCFWRMSILGSPKILTSGWVVKHGSPNDHWNLSGLSLYSRIFIMSLNVFNAPTSQGWSVKDGSCTGCWNLSGFGLHSRGFTMSLNAFNLTKHGWFVQQGSSNGPWNLSGLGLHSRSFIMSSFVLNTPIGTDKDRSRRLLRLLLKNVYLRGIESGVFIGCWGFTTTVLVLSYRLVLTKSEDSPDIVKEGSQLLTMVRECFSKVCYGAGTSDSYIDWFSTAWQGIHCCKIKEERGQLQTGPLTLQKDPFHLFFEKKGSLYGSFDWADRGLNDYVKQKEVRALIKKFNTPIVSLVETKVMEQNKDSIFNNIRPGWGLYTNYEHSQLGRIWLMWDPTVVSLTVIDKLDQAIFAEATLPDGQQFCVTIVYGSNSSAGRLHLWDRISHHARFKGAYLTWSNCRLGEDRVATKIDRVLINSAWFNQMPDTEAEFLNQGISDHSPMVAVIQKDPGNPMYQLVTKLKLVKSTLITWNHCKFNKLEVRVQGGLNNRNIETTNRAAIMRQIWALIARKDNIWVHWITKNYLRGRSLWSINPPADCSWCWRKLLQELGTASTMAFYTIGDGRETRLWYFHWHPKGPLLPFFQSHFTYDSDLNRNAFVSNIIQNGEWNIPTGLSTLVDDFSSLLGNVEIHNGSTDEVVWIASNKGNVGGCGTIIRTHMGSAVFAATGSSRGISVPFHELQGIRMRLQLAINKEVKRACLGSDSLLAIMYINKVVEPPWEAKWILKDIWRLIGLFEQFRIIHIFRETNKAADLLAGIYPGVPWLEIAVEDFCEALKKFIALDALGFVYERV</sequence>
<dbReference type="CDD" id="cd06222">
    <property type="entry name" value="RNase_H_like"/>
    <property type="match status" value="1"/>
</dbReference>
<evidence type="ECO:0000256" key="1">
    <source>
        <dbReference type="SAM" id="MobiDB-lite"/>
    </source>
</evidence>
<dbReference type="InterPro" id="IPR036691">
    <property type="entry name" value="Endo/exonu/phosph_ase_sf"/>
</dbReference>
<feature type="region of interest" description="Disordered" evidence="1">
    <location>
        <begin position="44"/>
        <end position="77"/>
    </location>
</feature>
<dbReference type="AlphaFoldDB" id="A0A7J7MTI2"/>
<dbReference type="InterPro" id="IPR053151">
    <property type="entry name" value="RNase_H-like"/>
</dbReference>
<dbReference type="Gene3D" id="3.60.10.10">
    <property type="entry name" value="Endonuclease/exonuclease/phosphatase"/>
    <property type="match status" value="1"/>
</dbReference>
<gene>
    <name evidence="3" type="ORF">GIB67_014967</name>
</gene>
<dbReference type="Pfam" id="PF13456">
    <property type="entry name" value="RVT_3"/>
    <property type="match status" value="1"/>
</dbReference>
<dbReference type="InterPro" id="IPR036397">
    <property type="entry name" value="RNaseH_sf"/>
</dbReference>
<feature type="compositionally biased region" description="Basic and acidic residues" evidence="1">
    <location>
        <begin position="63"/>
        <end position="73"/>
    </location>
</feature>
<dbReference type="OrthoDB" id="1748554at2759"/>
<evidence type="ECO:0000313" key="4">
    <source>
        <dbReference type="Proteomes" id="UP000541444"/>
    </source>
</evidence>
<dbReference type="InterPro" id="IPR044730">
    <property type="entry name" value="RNase_H-like_dom_plant"/>
</dbReference>
<proteinExistence type="predicted"/>
<dbReference type="GO" id="GO:0004523">
    <property type="term" value="F:RNA-DNA hybrid ribonuclease activity"/>
    <property type="evidence" value="ECO:0007669"/>
    <property type="project" value="InterPro"/>
</dbReference>
<evidence type="ECO:0000259" key="2">
    <source>
        <dbReference type="Pfam" id="PF13456"/>
    </source>
</evidence>
<dbReference type="InterPro" id="IPR012337">
    <property type="entry name" value="RNaseH-like_sf"/>
</dbReference>
<protein>
    <recommendedName>
        <fullName evidence="2">RNase H type-1 domain-containing protein</fullName>
    </recommendedName>
</protein>
<accession>A0A7J7MTI2</accession>
<dbReference type="SUPFAM" id="SSF56219">
    <property type="entry name" value="DNase I-like"/>
    <property type="match status" value="1"/>
</dbReference>
<dbReference type="Proteomes" id="UP000541444">
    <property type="component" value="Unassembled WGS sequence"/>
</dbReference>
<dbReference type="PANTHER" id="PTHR47723">
    <property type="entry name" value="OS05G0353850 PROTEIN"/>
    <property type="match status" value="1"/>
</dbReference>
<dbReference type="SUPFAM" id="SSF53098">
    <property type="entry name" value="Ribonuclease H-like"/>
    <property type="match status" value="1"/>
</dbReference>
<keyword evidence="4" id="KW-1185">Reference proteome</keyword>
<dbReference type="EMBL" id="JACGCM010001237">
    <property type="protein sequence ID" value="KAF6158173.1"/>
    <property type="molecule type" value="Genomic_DNA"/>
</dbReference>
<dbReference type="Gene3D" id="3.30.420.10">
    <property type="entry name" value="Ribonuclease H-like superfamily/Ribonuclease H"/>
    <property type="match status" value="1"/>
</dbReference>
<dbReference type="PANTHER" id="PTHR47723:SF23">
    <property type="entry name" value="REVERSE TRANSCRIPTASE-LIKE PROTEIN"/>
    <property type="match status" value="1"/>
</dbReference>
<dbReference type="GO" id="GO:0003676">
    <property type="term" value="F:nucleic acid binding"/>
    <property type="evidence" value="ECO:0007669"/>
    <property type="project" value="InterPro"/>
</dbReference>
<comment type="caution">
    <text evidence="3">The sequence shown here is derived from an EMBL/GenBank/DDBJ whole genome shotgun (WGS) entry which is preliminary data.</text>
</comment>
<evidence type="ECO:0000313" key="3">
    <source>
        <dbReference type="EMBL" id="KAF6158173.1"/>
    </source>
</evidence>